<reference evidence="2" key="2">
    <citation type="journal article" date="2019" name="IMA Fungus">
        <title>Genome sequencing and comparison of five Tilletia species to identify candidate genes for the detection of regulated species infecting wheat.</title>
        <authorList>
            <person name="Nguyen H.D.T."/>
            <person name="Sultana T."/>
            <person name="Kesanakurti P."/>
            <person name="Hambleton S."/>
        </authorList>
    </citation>
    <scope>NUCLEOTIDE SEQUENCE</scope>
    <source>
        <strain evidence="2">DAOMC 236416</strain>
    </source>
</reference>
<comment type="caution">
    <text evidence="2">The sequence shown here is derived from an EMBL/GenBank/DDBJ whole genome shotgun (WGS) entry which is preliminary data.</text>
</comment>
<keyword evidence="1" id="KW-0732">Signal</keyword>
<protein>
    <submittedName>
        <fullName evidence="2">Uncharacterized protein</fullName>
    </submittedName>
</protein>
<accession>A0A8T8SJ15</accession>
<feature type="signal peptide" evidence="1">
    <location>
        <begin position="1"/>
        <end position="19"/>
    </location>
</feature>
<reference evidence="2" key="1">
    <citation type="submission" date="2016-04" db="EMBL/GenBank/DDBJ databases">
        <authorList>
            <person name="Nguyen H.D."/>
            <person name="Samba Siva P."/>
            <person name="Cullis J."/>
            <person name="Levesque C.A."/>
            <person name="Hambleton S."/>
        </authorList>
    </citation>
    <scope>NUCLEOTIDE SEQUENCE</scope>
    <source>
        <strain evidence="2">DAOMC 236416</strain>
    </source>
</reference>
<organism evidence="2 3">
    <name type="scientific">Tilletia indica</name>
    <dbReference type="NCBI Taxonomy" id="43049"/>
    <lineage>
        <taxon>Eukaryota</taxon>
        <taxon>Fungi</taxon>
        <taxon>Dikarya</taxon>
        <taxon>Basidiomycota</taxon>
        <taxon>Ustilaginomycotina</taxon>
        <taxon>Exobasidiomycetes</taxon>
        <taxon>Tilletiales</taxon>
        <taxon>Tilletiaceae</taxon>
        <taxon>Tilletia</taxon>
    </lineage>
</organism>
<proteinExistence type="predicted"/>
<sequence length="94" mass="10441">MHLSLPFVALLGLIPLAQTLPSSSPFIGVDAILKRYGIASRSPEAYASQLPALRHNYPQAPNSTRLVLQPEYRARTPFDWASIALALHQEYIEL</sequence>
<name>A0A8T8SJ15_9BASI</name>
<dbReference type="AlphaFoldDB" id="A0A8T8SJ15"/>
<keyword evidence="3" id="KW-1185">Reference proteome</keyword>
<evidence type="ECO:0000313" key="2">
    <source>
        <dbReference type="EMBL" id="KAE8241304.1"/>
    </source>
</evidence>
<gene>
    <name evidence="2" type="ORF">A4X13_0g7473</name>
</gene>
<feature type="non-terminal residue" evidence="2">
    <location>
        <position position="94"/>
    </location>
</feature>
<evidence type="ECO:0000313" key="3">
    <source>
        <dbReference type="Proteomes" id="UP000077521"/>
    </source>
</evidence>
<dbReference type="Proteomes" id="UP000077521">
    <property type="component" value="Unassembled WGS sequence"/>
</dbReference>
<evidence type="ECO:0000256" key="1">
    <source>
        <dbReference type="SAM" id="SignalP"/>
    </source>
</evidence>
<dbReference type="EMBL" id="LWDF02000936">
    <property type="protein sequence ID" value="KAE8241304.1"/>
    <property type="molecule type" value="Genomic_DNA"/>
</dbReference>
<feature type="chain" id="PRO_5035823006" evidence="1">
    <location>
        <begin position="20"/>
        <end position="94"/>
    </location>
</feature>